<dbReference type="Gene3D" id="3.10.50.40">
    <property type="match status" value="1"/>
</dbReference>
<dbReference type="PANTHER" id="PTHR43811:SF19">
    <property type="entry name" value="39 KDA FK506-BINDING NUCLEAR PROTEIN"/>
    <property type="match status" value="1"/>
</dbReference>
<evidence type="ECO:0000313" key="8">
    <source>
        <dbReference type="EMBL" id="CAK9873578.1"/>
    </source>
</evidence>
<dbReference type="EMBL" id="OZ023704">
    <property type="protein sequence ID" value="CAK9873578.1"/>
    <property type="molecule type" value="Genomic_DNA"/>
</dbReference>
<feature type="domain" description="PPIase FKBP-type" evidence="7">
    <location>
        <begin position="398"/>
        <end position="486"/>
    </location>
</feature>
<evidence type="ECO:0000259" key="7">
    <source>
        <dbReference type="PROSITE" id="PS50059"/>
    </source>
</evidence>
<organism evidence="8 9">
    <name type="scientific">Sphagnum jensenii</name>
    <dbReference type="NCBI Taxonomy" id="128206"/>
    <lineage>
        <taxon>Eukaryota</taxon>
        <taxon>Viridiplantae</taxon>
        <taxon>Streptophyta</taxon>
        <taxon>Embryophyta</taxon>
        <taxon>Bryophyta</taxon>
        <taxon>Sphagnophytina</taxon>
        <taxon>Sphagnopsida</taxon>
        <taxon>Sphagnales</taxon>
        <taxon>Sphagnaceae</taxon>
        <taxon>Sphagnum</taxon>
    </lineage>
</organism>
<dbReference type="PROSITE" id="PS50059">
    <property type="entry name" value="FKBP_PPIASE"/>
    <property type="match status" value="1"/>
</dbReference>
<evidence type="ECO:0000256" key="4">
    <source>
        <dbReference type="ARBA" id="ARBA00023235"/>
    </source>
</evidence>
<dbReference type="EC" id="5.2.1.8" evidence="2 5"/>
<proteinExistence type="predicted"/>
<feature type="compositionally biased region" description="Basic and acidic residues" evidence="6">
    <location>
        <begin position="193"/>
        <end position="204"/>
    </location>
</feature>
<dbReference type="Pfam" id="PF00254">
    <property type="entry name" value="FKBP_C"/>
    <property type="match status" value="1"/>
</dbReference>
<feature type="region of interest" description="Disordered" evidence="6">
    <location>
        <begin position="168"/>
        <end position="318"/>
    </location>
</feature>
<evidence type="ECO:0000256" key="1">
    <source>
        <dbReference type="ARBA" id="ARBA00000971"/>
    </source>
</evidence>
<keyword evidence="3 5" id="KW-0697">Rotamase</keyword>
<dbReference type="Pfam" id="PF17800">
    <property type="entry name" value="NPL"/>
    <property type="match status" value="1"/>
</dbReference>
<dbReference type="InterPro" id="IPR041232">
    <property type="entry name" value="NPL"/>
</dbReference>
<comment type="catalytic activity">
    <reaction evidence="1 5">
        <text>[protein]-peptidylproline (omega=180) = [protein]-peptidylproline (omega=0)</text>
        <dbReference type="Rhea" id="RHEA:16237"/>
        <dbReference type="Rhea" id="RHEA-COMP:10747"/>
        <dbReference type="Rhea" id="RHEA-COMP:10748"/>
        <dbReference type="ChEBI" id="CHEBI:83833"/>
        <dbReference type="ChEBI" id="CHEBI:83834"/>
        <dbReference type="EC" id="5.2.1.8"/>
    </reaction>
</comment>
<evidence type="ECO:0000313" key="9">
    <source>
        <dbReference type="Proteomes" id="UP001497522"/>
    </source>
</evidence>
<dbReference type="SUPFAM" id="SSF54534">
    <property type="entry name" value="FKBP-like"/>
    <property type="match status" value="1"/>
</dbReference>
<evidence type="ECO:0000256" key="2">
    <source>
        <dbReference type="ARBA" id="ARBA00013194"/>
    </source>
</evidence>
<dbReference type="PANTHER" id="PTHR43811">
    <property type="entry name" value="FKBP-TYPE PEPTIDYL-PROLYL CIS-TRANS ISOMERASE FKPA"/>
    <property type="match status" value="1"/>
</dbReference>
<name>A0ABP1BE10_9BRYO</name>
<sequence length="486" mass="53003">MSEFLDIVGPWCTGIQIQPDEPFTEPEPEGVKLHVTHATLGLESKGKKRTLVKCGVGDRPELLLCSLIPGVLESCSLDLHFDEEVVFTVSGDASVHLTGYYESHEDHYDSKAANDYVSEDGYEFSDDDSDETYDLIDDEALSDEDYNTDDYSDDDIPVPSSVRIEEVNEDHVASAGQLKMITDGTESKKRKKDQVSKKEADKSAVKSTVEDGDGDSSEDEDGFALPGKHSDSKRPAVFGMNSTQIPSKMEGAFDSSTDGKKKKKKKEKPLKMQQAAKEENIKTSELMANGEVQQFAAPSKGVNKTPKSITEKKLGAKQGTVEISNKHASWEMPQLAVPVKGNGKTPAKTPREERVATKQGTVVKPSKTESSAVKKHSNGLNIEDITMGKSDGKQAKPGKRVSMRYIGKLVSNGKIFDSNIGKKPFDFRLGAGEVIKGWDIGVNGMRVGDKRRLTIPPQMAYGPEGVKGTIPGNAWLTFDVELVAVK</sequence>
<reference evidence="8" key="1">
    <citation type="submission" date="2024-03" db="EMBL/GenBank/DDBJ databases">
        <authorList>
            <consortium name="ELIXIR-Norway"/>
            <consortium name="Elixir Norway"/>
        </authorList>
    </citation>
    <scope>NUCLEOTIDE SEQUENCE</scope>
</reference>
<dbReference type="Proteomes" id="UP001497522">
    <property type="component" value="Chromosome 3"/>
</dbReference>
<feature type="compositionally biased region" description="Acidic residues" evidence="6">
    <location>
        <begin position="210"/>
        <end position="222"/>
    </location>
</feature>
<keyword evidence="4 5" id="KW-0413">Isomerase</keyword>
<dbReference type="InterPro" id="IPR001179">
    <property type="entry name" value="PPIase_FKBP_dom"/>
</dbReference>
<accession>A0ABP1BE10</accession>
<protein>
    <recommendedName>
        <fullName evidence="2 5">peptidylprolyl isomerase</fullName>
        <ecNumber evidence="2 5">5.2.1.8</ecNumber>
    </recommendedName>
</protein>
<feature type="compositionally biased region" description="Acidic residues" evidence="6">
    <location>
        <begin position="139"/>
        <end position="156"/>
    </location>
</feature>
<dbReference type="Gene3D" id="2.60.120.340">
    <property type="entry name" value="Nucleoplasmin core domain"/>
    <property type="match status" value="1"/>
</dbReference>
<evidence type="ECO:0000256" key="5">
    <source>
        <dbReference type="PROSITE-ProRule" id="PRU00277"/>
    </source>
</evidence>
<evidence type="ECO:0000256" key="3">
    <source>
        <dbReference type="ARBA" id="ARBA00023110"/>
    </source>
</evidence>
<gene>
    <name evidence="8" type="ORF">CSSPJE1EN2_LOCUS16050</name>
</gene>
<feature type="region of interest" description="Disordered" evidence="6">
    <location>
        <begin position="338"/>
        <end position="375"/>
    </location>
</feature>
<evidence type="ECO:0000256" key="6">
    <source>
        <dbReference type="SAM" id="MobiDB-lite"/>
    </source>
</evidence>
<feature type="region of interest" description="Disordered" evidence="6">
    <location>
        <begin position="139"/>
        <end position="158"/>
    </location>
</feature>
<keyword evidence="9" id="KW-1185">Reference proteome</keyword>
<dbReference type="InterPro" id="IPR046357">
    <property type="entry name" value="PPIase_dom_sf"/>
</dbReference>